<feature type="domain" description="HotDog ACOT-type" evidence="3">
    <location>
        <begin position="25"/>
        <end position="134"/>
    </location>
</feature>
<dbReference type="InterPro" id="IPR003736">
    <property type="entry name" value="PAAI_dom"/>
</dbReference>
<name>A0A0F8Z1X7_9ZZZZ</name>
<dbReference type="InterPro" id="IPR006683">
    <property type="entry name" value="Thioestr_dom"/>
</dbReference>
<dbReference type="PANTHER" id="PTHR21660:SF1">
    <property type="entry name" value="ACYL-COENZYME A THIOESTERASE 13"/>
    <property type="match status" value="1"/>
</dbReference>
<dbReference type="InterPro" id="IPR039298">
    <property type="entry name" value="ACOT13"/>
</dbReference>
<dbReference type="EMBL" id="LAZR01050269">
    <property type="protein sequence ID" value="KKK87737.1"/>
    <property type="molecule type" value="Genomic_DNA"/>
</dbReference>
<gene>
    <name evidence="4" type="ORF">LCGC14_2750260</name>
</gene>
<dbReference type="AlphaFoldDB" id="A0A0F8Z1X7"/>
<dbReference type="Pfam" id="PF03061">
    <property type="entry name" value="4HBT"/>
    <property type="match status" value="1"/>
</dbReference>
<dbReference type="PROSITE" id="PS51770">
    <property type="entry name" value="HOTDOG_ACOT"/>
    <property type="match status" value="1"/>
</dbReference>
<comment type="caution">
    <text evidence="4">The sequence shown here is derived from an EMBL/GenBank/DDBJ whole genome shotgun (WGS) entry which is preliminary data.</text>
</comment>
<dbReference type="PANTHER" id="PTHR21660">
    <property type="entry name" value="THIOESTERASE SUPERFAMILY MEMBER-RELATED"/>
    <property type="match status" value="1"/>
</dbReference>
<dbReference type="GO" id="GO:0047617">
    <property type="term" value="F:fatty acyl-CoA hydrolase activity"/>
    <property type="evidence" value="ECO:0007669"/>
    <property type="project" value="InterPro"/>
</dbReference>
<sequence length="136" mass="14718">MTQLPEKLPRSALMDLIGGELTAWEEGRVVMSIKLEDRHMNPGGVVHGGVLTTLMDEATAHTIATVRGLESPLATVDMNVSFLSAARPGDELQCEARTLRVGSTVAFAEAEVRRRGRDDLVAKGRFTYTILGPRGT</sequence>
<reference evidence="4" key="1">
    <citation type="journal article" date="2015" name="Nature">
        <title>Complex archaea that bridge the gap between prokaryotes and eukaryotes.</title>
        <authorList>
            <person name="Spang A."/>
            <person name="Saw J.H."/>
            <person name="Jorgensen S.L."/>
            <person name="Zaremba-Niedzwiedzka K."/>
            <person name="Martijn J."/>
            <person name="Lind A.E."/>
            <person name="van Eijk R."/>
            <person name="Schleper C."/>
            <person name="Guy L."/>
            <person name="Ettema T.J."/>
        </authorList>
    </citation>
    <scope>NUCLEOTIDE SEQUENCE</scope>
</reference>
<evidence type="ECO:0000313" key="4">
    <source>
        <dbReference type="EMBL" id="KKK87737.1"/>
    </source>
</evidence>
<accession>A0A0F8Z1X7</accession>
<keyword evidence="2" id="KW-0378">Hydrolase</keyword>
<dbReference type="InterPro" id="IPR029069">
    <property type="entry name" value="HotDog_dom_sf"/>
</dbReference>
<organism evidence="4">
    <name type="scientific">marine sediment metagenome</name>
    <dbReference type="NCBI Taxonomy" id="412755"/>
    <lineage>
        <taxon>unclassified sequences</taxon>
        <taxon>metagenomes</taxon>
        <taxon>ecological metagenomes</taxon>
    </lineage>
</organism>
<dbReference type="CDD" id="cd03443">
    <property type="entry name" value="PaaI_thioesterase"/>
    <property type="match status" value="1"/>
</dbReference>
<dbReference type="NCBIfam" id="TIGR00369">
    <property type="entry name" value="unchar_dom_1"/>
    <property type="match status" value="1"/>
</dbReference>
<evidence type="ECO:0000256" key="2">
    <source>
        <dbReference type="ARBA" id="ARBA00022801"/>
    </source>
</evidence>
<evidence type="ECO:0000256" key="1">
    <source>
        <dbReference type="ARBA" id="ARBA00008324"/>
    </source>
</evidence>
<protein>
    <recommendedName>
        <fullName evidence="3">HotDog ACOT-type domain-containing protein</fullName>
    </recommendedName>
</protein>
<proteinExistence type="inferred from homology"/>
<dbReference type="Gene3D" id="3.10.129.10">
    <property type="entry name" value="Hotdog Thioesterase"/>
    <property type="match status" value="1"/>
</dbReference>
<comment type="similarity">
    <text evidence="1">Belongs to the thioesterase PaaI family.</text>
</comment>
<dbReference type="SUPFAM" id="SSF54637">
    <property type="entry name" value="Thioesterase/thiol ester dehydrase-isomerase"/>
    <property type="match status" value="1"/>
</dbReference>
<evidence type="ECO:0000259" key="3">
    <source>
        <dbReference type="PROSITE" id="PS51770"/>
    </source>
</evidence>
<dbReference type="InterPro" id="IPR033120">
    <property type="entry name" value="HOTDOG_ACOT"/>
</dbReference>